<comment type="caution">
    <text evidence="1">The sequence shown here is derived from an EMBL/GenBank/DDBJ whole genome shotgun (WGS) entry which is preliminary data.</text>
</comment>
<gene>
    <name evidence="1" type="ORF">ACCO45_004253</name>
</gene>
<reference evidence="1" key="1">
    <citation type="submission" date="2024-12" db="EMBL/GenBank/DDBJ databases">
        <title>Comparative genomics and development of molecular markers within Purpureocillium lilacinum and among Purpureocillium species.</title>
        <authorList>
            <person name="Yeh Z.-Y."/>
            <person name="Ni N.-T."/>
            <person name="Lo P.-H."/>
            <person name="Mushyakhwo K."/>
            <person name="Lin C.-F."/>
            <person name="Nai Y.-S."/>
        </authorList>
    </citation>
    <scope>NUCLEOTIDE SEQUENCE</scope>
    <source>
        <strain evidence="1">NCHU-NPUST-175</strain>
    </source>
</reference>
<keyword evidence="2" id="KW-1185">Reference proteome</keyword>
<dbReference type="EMBL" id="JBGNUJ010000003">
    <property type="protein sequence ID" value="KAL3962730.1"/>
    <property type="molecule type" value="Genomic_DNA"/>
</dbReference>
<dbReference type="Proteomes" id="UP001638806">
    <property type="component" value="Unassembled WGS sequence"/>
</dbReference>
<name>A0ACC4E272_PURLI</name>
<proteinExistence type="predicted"/>
<organism evidence="1 2">
    <name type="scientific">Purpureocillium lilacinum</name>
    <name type="common">Paecilomyces lilacinus</name>
    <dbReference type="NCBI Taxonomy" id="33203"/>
    <lineage>
        <taxon>Eukaryota</taxon>
        <taxon>Fungi</taxon>
        <taxon>Dikarya</taxon>
        <taxon>Ascomycota</taxon>
        <taxon>Pezizomycotina</taxon>
        <taxon>Sordariomycetes</taxon>
        <taxon>Hypocreomycetidae</taxon>
        <taxon>Hypocreales</taxon>
        <taxon>Ophiocordycipitaceae</taxon>
        <taxon>Purpureocillium</taxon>
    </lineage>
</organism>
<accession>A0ACC4E272</accession>
<protein>
    <submittedName>
        <fullName evidence="1">Uncharacterized protein</fullName>
    </submittedName>
</protein>
<sequence length="244" mass="26357">MVVAGVVPLAGRGVCWRRWAEEEDGAAKLGGGGGLMDEEGGSPSRGVAPLPPRGDVAVYLGGDLLRDGQAPRRRLLPGGQHFERLVVAARLCDHLLFRVRGLVLGTLAKNSVPQIPQQLADDRRRQVNIPANSLALVPPTLLAHVGFRDGVVELIHLRDVVLPRVPLTCYGGWQRSLIGLVVFDTGHVSQHRALEEPEADYLRRDLERHDDVDGVAAHERCELLGGHGEEGYRSALLEGARTGG</sequence>
<evidence type="ECO:0000313" key="2">
    <source>
        <dbReference type="Proteomes" id="UP001638806"/>
    </source>
</evidence>
<evidence type="ECO:0000313" key="1">
    <source>
        <dbReference type="EMBL" id="KAL3962730.1"/>
    </source>
</evidence>